<protein>
    <recommendedName>
        <fullName evidence="6">Protein arginine N-methyltransferase</fullName>
        <ecNumber evidence="6">2.1.1.-</ecNumber>
    </recommendedName>
</protein>
<keyword evidence="10" id="KW-1185">Reference proteome</keyword>
<dbReference type="Gene3D" id="3.40.50.150">
    <property type="entry name" value="Vaccinia Virus protein VP39"/>
    <property type="match status" value="2"/>
</dbReference>
<dbReference type="PANTHER" id="PTHR11006:SF4">
    <property type="entry name" value="PROTEIN ARGININE N-METHYLTRANSFERASE 7"/>
    <property type="match status" value="1"/>
</dbReference>
<dbReference type="Gene3D" id="2.70.160.11">
    <property type="entry name" value="Hnrnp arginine n-methyltransferase1"/>
    <property type="match status" value="2"/>
</dbReference>
<evidence type="ECO:0000256" key="1">
    <source>
        <dbReference type="ARBA" id="ARBA00022603"/>
    </source>
</evidence>
<keyword evidence="2 7" id="KW-0808">Transferase</keyword>
<evidence type="ECO:0000313" key="9">
    <source>
        <dbReference type="EMBL" id="BET03203.1"/>
    </source>
</evidence>
<dbReference type="GO" id="GO:0008168">
    <property type="term" value="F:methyltransferase activity"/>
    <property type="evidence" value="ECO:0007669"/>
    <property type="project" value="UniProtKB-KW"/>
</dbReference>
<evidence type="ECO:0000256" key="7">
    <source>
        <dbReference type="PROSITE-ProRule" id="PRU01015"/>
    </source>
</evidence>
<dbReference type="GO" id="GO:0005840">
    <property type="term" value="C:ribosome"/>
    <property type="evidence" value="ECO:0007669"/>
    <property type="project" value="UniProtKB-KW"/>
</dbReference>
<keyword evidence="1 7" id="KW-0489">Methyltransferase</keyword>
<name>A0ABN7BH92_9HEMI</name>
<dbReference type="Proteomes" id="UP001307889">
    <property type="component" value="Chromosome 15"/>
</dbReference>
<organism evidence="9 10">
    <name type="scientific">Nesidiocoris tenuis</name>
    <dbReference type="NCBI Taxonomy" id="355587"/>
    <lineage>
        <taxon>Eukaryota</taxon>
        <taxon>Metazoa</taxon>
        <taxon>Ecdysozoa</taxon>
        <taxon>Arthropoda</taxon>
        <taxon>Hexapoda</taxon>
        <taxon>Insecta</taxon>
        <taxon>Pterygota</taxon>
        <taxon>Neoptera</taxon>
        <taxon>Paraneoptera</taxon>
        <taxon>Hemiptera</taxon>
        <taxon>Heteroptera</taxon>
        <taxon>Panheteroptera</taxon>
        <taxon>Cimicomorpha</taxon>
        <taxon>Miridae</taxon>
        <taxon>Dicyphina</taxon>
        <taxon>Nesidiocoris</taxon>
    </lineage>
</organism>
<dbReference type="InterPro" id="IPR055135">
    <property type="entry name" value="PRMT_dom"/>
</dbReference>
<dbReference type="InterPro" id="IPR029063">
    <property type="entry name" value="SAM-dependent_MTases_sf"/>
</dbReference>
<gene>
    <name evidence="9" type="ORF">NTJ_16021</name>
</gene>
<dbReference type="PANTHER" id="PTHR11006">
    <property type="entry name" value="PROTEIN ARGININE N-METHYLTRANSFERASE"/>
    <property type="match status" value="1"/>
</dbReference>
<accession>A0ABN7BH92</accession>
<evidence type="ECO:0000256" key="4">
    <source>
        <dbReference type="ARBA" id="ARBA00022737"/>
    </source>
</evidence>
<comment type="function">
    <text evidence="6">Arginine methyltransferase that can both catalyze the formation of omega-N monomethylarginine (MMA) and symmetrical dimethylarginine (sDMA).</text>
</comment>
<evidence type="ECO:0000256" key="6">
    <source>
        <dbReference type="PIRNR" id="PIRNR036946"/>
    </source>
</evidence>
<dbReference type="InterPro" id="IPR014644">
    <property type="entry name" value="MeTrfase_PRMT7"/>
</dbReference>
<proteinExistence type="inferred from homology"/>
<keyword evidence="4" id="KW-0677">Repeat</keyword>
<feature type="domain" description="Protein arginine N-methyltransferase" evidence="8">
    <location>
        <begin position="542"/>
        <end position="672"/>
    </location>
</feature>
<evidence type="ECO:0000259" key="8">
    <source>
        <dbReference type="Pfam" id="PF22528"/>
    </source>
</evidence>
<keyword evidence="3 7" id="KW-0949">S-adenosyl-L-methionine</keyword>
<dbReference type="CDD" id="cd02440">
    <property type="entry name" value="AdoMet_MTases"/>
    <property type="match status" value="1"/>
</dbReference>
<comment type="similarity">
    <text evidence="6">Belongs to the class I-like SAM-binding methyltransferase superfamily. Protein arginine N-methyltransferase family. PRMT7 subfamily.</text>
</comment>
<comment type="function">
    <text evidence="5">Essential arginine methyltransferase that can both catalyze the formation of omega-N monomethylarginine (MMA) and symmetrical dimethylarginine (sDMA). Specifically mediates the symmetrical dimethylation of arginine residues in the small nuclear ribonucleoproteins SmD1 and SmD3.</text>
</comment>
<reference evidence="9 10" key="1">
    <citation type="submission" date="2023-09" db="EMBL/GenBank/DDBJ databases">
        <title>Nesidiocoris tenuis whole genome shotgun sequence.</title>
        <authorList>
            <person name="Shibata T."/>
            <person name="Shimoda M."/>
            <person name="Kobayashi T."/>
            <person name="Uehara T."/>
        </authorList>
    </citation>
    <scope>NUCLEOTIDE SEQUENCE [LARGE SCALE GENOMIC DNA]</scope>
    <source>
        <strain evidence="9 10">Japan</strain>
    </source>
</reference>
<dbReference type="EMBL" id="AP028923">
    <property type="protein sequence ID" value="BET03203.1"/>
    <property type="molecule type" value="Genomic_DNA"/>
</dbReference>
<dbReference type="PROSITE" id="PS51678">
    <property type="entry name" value="SAM_MT_PRMT"/>
    <property type="match status" value="1"/>
</dbReference>
<dbReference type="EC" id="2.1.1.-" evidence="6"/>
<dbReference type="Pfam" id="PF06325">
    <property type="entry name" value="PrmA"/>
    <property type="match status" value="1"/>
</dbReference>
<evidence type="ECO:0000256" key="5">
    <source>
        <dbReference type="ARBA" id="ARBA00025081"/>
    </source>
</evidence>
<evidence type="ECO:0000256" key="2">
    <source>
        <dbReference type="ARBA" id="ARBA00022679"/>
    </source>
</evidence>
<dbReference type="SUPFAM" id="SSF53335">
    <property type="entry name" value="S-adenosyl-L-methionine-dependent methyltransferases"/>
    <property type="match status" value="2"/>
</dbReference>
<feature type="domain" description="Protein arginine N-methyltransferase" evidence="8">
    <location>
        <begin position="260"/>
        <end position="358"/>
    </location>
</feature>
<evidence type="ECO:0000256" key="3">
    <source>
        <dbReference type="ARBA" id="ARBA00022691"/>
    </source>
</evidence>
<dbReference type="GO" id="GO:0032259">
    <property type="term" value="P:methylation"/>
    <property type="evidence" value="ECO:0007669"/>
    <property type="project" value="UniProtKB-KW"/>
</dbReference>
<evidence type="ECO:0000313" key="10">
    <source>
        <dbReference type="Proteomes" id="UP001307889"/>
    </source>
</evidence>
<dbReference type="Pfam" id="PF22528">
    <property type="entry name" value="PRMT_C"/>
    <property type="match status" value="2"/>
</dbReference>
<keyword evidence="9" id="KW-0689">Ribosomal protein</keyword>
<dbReference type="PIRSF" id="PIRSF036946">
    <property type="entry name" value="Arg_N-mtase"/>
    <property type="match status" value="1"/>
</dbReference>
<dbReference type="InterPro" id="IPR025799">
    <property type="entry name" value="Arg_MeTrfase"/>
</dbReference>
<sequence>MNFLSVRAFKFFGNISRAMKIEQGSFGTFVQKVNPITGRLGWELEDDDYDYHQEIARSMYADMLHDHDRNKKYYVALKKAIDLRHSRGEKAHVLDIGTGTGLLSMMAAKCGADSIVACEGFPPIAEVAKKIVAENSMADRIKIVSKRSTDLKVGPGLDLEHRANILVTEVFDTELIGEGAVETYNHANEHLLEEGSILVPWSSDVYAVLLDSKMLSSFNRIESSFRVNDDSSIVLPQEMTVCPGNAGVHDLQVSEVPRDGIKLLSEPLKVFKFDFFKPICSDETTMTTFRATADGQANVVCVYWTLDMDQNGQTVVSCSPNFVEPSPWRDHWMQAVYHVKDPMQIAKGDELELISKHDQFSMWFDVHKTGHQYNAAMLKTPACSCGLHSIASRTRIYSMNDLKKWSKYLEILKRIKENETVLFIGDTSLLPLAAAKMGAQVICVEESAISYSVMDKIIKNNNLQERITLLKQYDSELLPTTIDVVLAEPYFRDAIFPWDNMRFWYQASRLAPKARIYPGKMKIFGLPMQFKNLHLIRTPLGEVEGFNMASFDDLIQSSSRRSDSEVDVQPIFEYPGNGLSAAECLFELSFEQPPAEKPVCSSGNFTMNSDGVFHGVVLWADWDFDGQTISSGMTEQSIWDMGSRQGVYFIKEPYSVKIGDAIAFDVTLSPQSGLFTFAFNVSSEIEI</sequence>
<keyword evidence="9" id="KW-0687">Ribonucleoprotein</keyword>